<reference evidence="3 4" key="1">
    <citation type="submission" date="2019-03" db="EMBL/GenBank/DDBJ databases">
        <authorList>
            <person name="Gaulin E."/>
            <person name="Dumas B."/>
        </authorList>
    </citation>
    <scope>NUCLEOTIDE SEQUENCE [LARGE SCALE GENOMIC DNA]</scope>
    <source>
        <strain evidence="3">CBS 568.67</strain>
    </source>
</reference>
<dbReference type="Proteomes" id="UP000332933">
    <property type="component" value="Unassembled WGS sequence"/>
</dbReference>
<dbReference type="SUPFAM" id="SSF53335">
    <property type="entry name" value="S-adenosyl-L-methionine-dependent methyltransferases"/>
    <property type="match status" value="1"/>
</dbReference>
<dbReference type="GO" id="GO:0008757">
    <property type="term" value="F:S-adenosylmethionine-dependent methyltransferase activity"/>
    <property type="evidence" value="ECO:0007669"/>
    <property type="project" value="InterPro"/>
</dbReference>
<dbReference type="AlphaFoldDB" id="A0A485KQ08"/>
<accession>A0A485KQ08</accession>
<feature type="domain" description="Methyltransferase type 11" evidence="1">
    <location>
        <begin position="43"/>
        <end position="141"/>
    </location>
</feature>
<proteinExistence type="predicted"/>
<evidence type="ECO:0000313" key="4">
    <source>
        <dbReference type="Proteomes" id="UP000332933"/>
    </source>
</evidence>
<dbReference type="InterPro" id="IPR029063">
    <property type="entry name" value="SAM-dependent_MTases_sf"/>
</dbReference>
<name>A0A485KQ08_9STRA</name>
<reference evidence="2" key="2">
    <citation type="submission" date="2019-06" db="EMBL/GenBank/DDBJ databases">
        <title>Genomics analysis of Aphanomyces spp. identifies a new class of oomycete effector associated with host adaptation.</title>
        <authorList>
            <person name="Gaulin E."/>
        </authorList>
    </citation>
    <scope>NUCLEOTIDE SEQUENCE</scope>
    <source>
        <strain evidence="2">CBS 578.67</strain>
    </source>
</reference>
<evidence type="ECO:0000259" key="1">
    <source>
        <dbReference type="Pfam" id="PF08241"/>
    </source>
</evidence>
<keyword evidence="4" id="KW-1185">Reference proteome</keyword>
<gene>
    <name evidence="3" type="primary">Aste57867_9951</name>
    <name evidence="2" type="ORF">As57867_009912</name>
    <name evidence="3" type="ORF">ASTE57867_9951</name>
</gene>
<dbReference type="Pfam" id="PF08241">
    <property type="entry name" value="Methyltransf_11"/>
    <property type="match status" value="1"/>
</dbReference>
<protein>
    <submittedName>
        <fullName evidence="3">Aste57867_9951 protein</fullName>
    </submittedName>
</protein>
<evidence type="ECO:0000313" key="2">
    <source>
        <dbReference type="EMBL" id="KAF0699481.1"/>
    </source>
</evidence>
<evidence type="ECO:0000313" key="3">
    <source>
        <dbReference type="EMBL" id="VFT86829.1"/>
    </source>
</evidence>
<dbReference type="Gene3D" id="3.40.50.150">
    <property type="entry name" value="Vaccinia Virus protein VP39"/>
    <property type="match status" value="1"/>
</dbReference>
<dbReference type="InterPro" id="IPR013216">
    <property type="entry name" value="Methyltransf_11"/>
</dbReference>
<organism evidence="3 4">
    <name type="scientific">Aphanomyces stellatus</name>
    <dbReference type="NCBI Taxonomy" id="120398"/>
    <lineage>
        <taxon>Eukaryota</taxon>
        <taxon>Sar</taxon>
        <taxon>Stramenopiles</taxon>
        <taxon>Oomycota</taxon>
        <taxon>Saprolegniomycetes</taxon>
        <taxon>Saprolegniales</taxon>
        <taxon>Verrucalvaceae</taxon>
        <taxon>Aphanomyces</taxon>
    </lineage>
</organism>
<dbReference type="PANTHER" id="PTHR43861">
    <property type="entry name" value="TRANS-ACONITATE 2-METHYLTRANSFERASE-RELATED"/>
    <property type="match status" value="1"/>
</dbReference>
<dbReference type="EMBL" id="VJMH01005174">
    <property type="protein sequence ID" value="KAF0699481.1"/>
    <property type="molecule type" value="Genomic_DNA"/>
</dbReference>
<dbReference type="OrthoDB" id="66144at2759"/>
<sequence>MNVQAAYSQWSEIYDTNTNPTRDLEGVVCRDMLAALPRFKHVLEMGCGTGKNTEWLAARSARVTAVDLTQAMLDVAAAKMISSPHVAFVQADMLQTMPWSSFVSDAVDLVTFSLVLEHAEYLVPIFKSVDAVLEAGGRVYIGEFHPFKQYHGSKARFESKETGHVEEVTAFTHHASDFVQPALALGWTLERMDERFDGDRCQVPRIIGFLFRKGQSS</sequence>
<dbReference type="CDD" id="cd02440">
    <property type="entry name" value="AdoMet_MTases"/>
    <property type="match status" value="1"/>
</dbReference>
<dbReference type="EMBL" id="CAADRA010005195">
    <property type="protein sequence ID" value="VFT86829.1"/>
    <property type="molecule type" value="Genomic_DNA"/>
</dbReference>